<sequence length="381" mass="43604">MNMPERNFRYQPPPPPPPPHRRKTPSFSSSLLDSILRSIDETNDGGLHEENLHQQVHDNHDHDLMFFASEPKRSGKIRFPQTDLINGDEQMPSLRRAIMIDQWMETHNNNNNNNISNRNGYVSRKSSRKFSSDSSSSGTTTTTTFTTSSASSETETPSTYRSLPNSFTISRKTAEAVFLDDSQKTSSTKREAKFIKSTKLRAMKIYGDLKKVKQPISPGSRISAFLYSLFASSSSKKAKIEETMQNLRSLKKSRSIKQDTTTTTTTCSSFSRSCMSKKQHNSGIKRSVRFYPENDTVILDQKSIHERDPRLMPVKYDQRQWFTEKTYVNKYKNFLVNVEDDDEDEDEDDLFELEIVGGVGTGAYGQELPVFETTDLRRIRI</sequence>
<evidence type="ECO:0000313" key="2">
    <source>
        <dbReference type="Proteomes" id="UP001055879"/>
    </source>
</evidence>
<accession>A0ACB9B1J2</accession>
<protein>
    <submittedName>
        <fullName evidence="1">Uncharacterized protein</fullName>
    </submittedName>
</protein>
<evidence type="ECO:0000313" key="1">
    <source>
        <dbReference type="EMBL" id="KAI3714520.1"/>
    </source>
</evidence>
<organism evidence="1 2">
    <name type="scientific">Arctium lappa</name>
    <name type="common">Greater burdock</name>
    <name type="synonym">Lappa major</name>
    <dbReference type="NCBI Taxonomy" id="4217"/>
    <lineage>
        <taxon>Eukaryota</taxon>
        <taxon>Viridiplantae</taxon>
        <taxon>Streptophyta</taxon>
        <taxon>Embryophyta</taxon>
        <taxon>Tracheophyta</taxon>
        <taxon>Spermatophyta</taxon>
        <taxon>Magnoliopsida</taxon>
        <taxon>eudicotyledons</taxon>
        <taxon>Gunneridae</taxon>
        <taxon>Pentapetalae</taxon>
        <taxon>asterids</taxon>
        <taxon>campanulids</taxon>
        <taxon>Asterales</taxon>
        <taxon>Asteraceae</taxon>
        <taxon>Carduoideae</taxon>
        <taxon>Cardueae</taxon>
        <taxon>Arctiinae</taxon>
        <taxon>Arctium</taxon>
    </lineage>
</organism>
<name>A0ACB9B1J2_ARCLA</name>
<dbReference type="EMBL" id="CM042053">
    <property type="protein sequence ID" value="KAI3714520.1"/>
    <property type="molecule type" value="Genomic_DNA"/>
</dbReference>
<keyword evidence="2" id="KW-1185">Reference proteome</keyword>
<comment type="caution">
    <text evidence="1">The sequence shown here is derived from an EMBL/GenBank/DDBJ whole genome shotgun (WGS) entry which is preliminary data.</text>
</comment>
<dbReference type="Proteomes" id="UP001055879">
    <property type="component" value="Linkage Group LG07"/>
</dbReference>
<reference evidence="1 2" key="2">
    <citation type="journal article" date="2022" name="Mol. Ecol. Resour.">
        <title>The genomes of chicory, endive, great burdock and yacon provide insights into Asteraceae paleo-polyploidization history and plant inulin production.</title>
        <authorList>
            <person name="Fan W."/>
            <person name="Wang S."/>
            <person name="Wang H."/>
            <person name="Wang A."/>
            <person name="Jiang F."/>
            <person name="Liu H."/>
            <person name="Zhao H."/>
            <person name="Xu D."/>
            <person name="Zhang Y."/>
        </authorList>
    </citation>
    <scope>NUCLEOTIDE SEQUENCE [LARGE SCALE GENOMIC DNA]</scope>
    <source>
        <strain evidence="2">cv. Niubang</strain>
    </source>
</reference>
<gene>
    <name evidence="1" type="ORF">L6452_21476</name>
</gene>
<reference evidence="2" key="1">
    <citation type="journal article" date="2022" name="Mol. Ecol. Resour.">
        <title>The genomes of chicory, endive, great burdock and yacon provide insights into Asteraceae palaeo-polyploidization history and plant inulin production.</title>
        <authorList>
            <person name="Fan W."/>
            <person name="Wang S."/>
            <person name="Wang H."/>
            <person name="Wang A."/>
            <person name="Jiang F."/>
            <person name="Liu H."/>
            <person name="Zhao H."/>
            <person name="Xu D."/>
            <person name="Zhang Y."/>
        </authorList>
    </citation>
    <scope>NUCLEOTIDE SEQUENCE [LARGE SCALE GENOMIC DNA]</scope>
    <source>
        <strain evidence="2">cv. Niubang</strain>
    </source>
</reference>
<proteinExistence type="predicted"/>